<dbReference type="RefSeq" id="WP_150729906.1">
    <property type="nucleotide sequence ID" value="NZ_CP077089.1"/>
</dbReference>
<evidence type="ECO:0008006" key="3">
    <source>
        <dbReference type="Google" id="ProtNLM"/>
    </source>
</evidence>
<protein>
    <recommendedName>
        <fullName evidence="3">Lipoprotein</fullName>
    </recommendedName>
</protein>
<keyword evidence="2" id="KW-1185">Reference proteome</keyword>
<evidence type="ECO:0000313" key="1">
    <source>
        <dbReference type="EMBL" id="QXI05868.1"/>
    </source>
</evidence>
<gene>
    <name evidence="1" type="ORF">HU718_028320</name>
</gene>
<reference evidence="1 2" key="1">
    <citation type="journal article" date="2020" name="Microorganisms">
        <title>Reliable Identification of Environmental Pseudomonas Isolates Using the rpoD Gene.</title>
        <authorList>
            <consortium name="The Broad Institute Genome Sequencing Platform"/>
            <person name="Girard L."/>
            <person name="Lood C."/>
            <person name="Rokni-Zadeh H."/>
            <person name="van Noort V."/>
            <person name="Lavigne R."/>
            <person name="De Mot R."/>
        </authorList>
    </citation>
    <scope>NUCLEOTIDE SEQUENCE [LARGE SCALE GENOMIC DNA]</scope>
    <source>
        <strain evidence="1 2">ZA 5.3</strain>
    </source>
</reference>
<dbReference type="Proteomes" id="UP000646386">
    <property type="component" value="Chromosome"/>
</dbReference>
<sequence length="136" mass="15897">MGSIKTEDLDKYPKMDDFGMVDVTLDVGNGPITYESRPYRQTYDDWFYFKAHGQVSGRHYFVMLRFDRMMAVGEYDIVFNQDKIFARTDFPDQGQVDYRDGKLILKKTGEYPEGSFLFTKPGVKVEGKFNFKGEKH</sequence>
<accession>A0ABX8PWT1</accession>
<evidence type="ECO:0000313" key="2">
    <source>
        <dbReference type="Proteomes" id="UP000646386"/>
    </source>
</evidence>
<name>A0ABX8PWT1_9PSED</name>
<proteinExistence type="predicted"/>
<reference evidence="1 2" key="2">
    <citation type="journal article" date="2021" name="Microorganisms">
        <title>The Ever-Expanding Pseudomonas Genus: Description of 43 New Species and Partition of the Pseudomonas putida Group.</title>
        <authorList>
            <person name="Girard L."/>
            <person name="Lood C."/>
            <person name="Hofte M."/>
            <person name="Vandamme P."/>
            <person name="Rokni-Zadeh H."/>
            <person name="van Noort V."/>
            <person name="Lavigne R."/>
            <person name="De Mot R."/>
        </authorList>
    </citation>
    <scope>NUCLEOTIDE SEQUENCE [LARGE SCALE GENOMIC DNA]</scope>
    <source>
        <strain evidence="1 2">ZA 5.3</strain>
    </source>
</reference>
<organism evidence="1 2">
    <name type="scientific">Pseudomonas tensinigenes</name>
    <dbReference type="NCBI Taxonomy" id="2745511"/>
    <lineage>
        <taxon>Bacteria</taxon>
        <taxon>Pseudomonadati</taxon>
        <taxon>Pseudomonadota</taxon>
        <taxon>Gammaproteobacteria</taxon>
        <taxon>Pseudomonadales</taxon>
        <taxon>Pseudomonadaceae</taxon>
        <taxon>Pseudomonas</taxon>
    </lineage>
</organism>
<dbReference type="EMBL" id="CP077089">
    <property type="protein sequence ID" value="QXI05868.1"/>
    <property type="molecule type" value="Genomic_DNA"/>
</dbReference>